<dbReference type="RefSeq" id="WP_285969660.1">
    <property type="nucleotide sequence ID" value="NZ_CP127294.1"/>
</dbReference>
<protein>
    <recommendedName>
        <fullName evidence="4">histidine kinase</fullName>
        <ecNumber evidence="4">2.7.13.3</ecNumber>
    </recommendedName>
</protein>
<evidence type="ECO:0000256" key="2">
    <source>
        <dbReference type="ARBA" id="ARBA00001968"/>
    </source>
</evidence>
<sequence>MKRLRRWARRWYAAWRASRLGTRLAFGLGALALVVFAIVGTVTVGFMHGYLGRRLDEQLKTSQVAQVPGLRSSHGNPEIVYSWFSAVFEVDRGVATPQPGSNLPTDLTPLADVASDATGGDVFRTVYLHGAGPYRVRACPVATDSAGRGTVLLSAAPQADLDSTVRQLVLVEVIAFLIALAILVVAGRFVLRRGLRPLSDMAGTAHDIASHDLTGTANLPVRAPGEGGGAEVAELRTAFNVMLTHIESSLAARTAANERLRRFVADASHELRTPLTSIRGYADLFRYAAANEPEEREAHLAKIREETARMSVLVDDLLLLARLDAHDAEPPVRPERVDVVLIVSGAADAFRVGRPSHPLSVAPGSSAPVFVDADPVRLRQIFDNLLANAAVHTPSGTRVGLSVSVVDSRAVIRVEDAGPGIAPEDQLRIFDRFFRVDNSRTRSAGGTGLGLSVVHSLVVEHGGTVDVASRPGRTVFTVQLPQAG</sequence>
<evidence type="ECO:0000313" key="16">
    <source>
        <dbReference type="Proteomes" id="UP001236014"/>
    </source>
</evidence>
<dbReference type="InterPro" id="IPR036890">
    <property type="entry name" value="HATPase_C_sf"/>
</dbReference>
<dbReference type="PROSITE" id="PS50885">
    <property type="entry name" value="HAMP"/>
    <property type="match status" value="1"/>
</dbReference>
<dbReference type="PROSITE" id="PS50109">
    <property type="entry name" value="HIS_KIN"/>
    <property type="match status" value="1"/>
</dbReference>
<name>A0A9Y2II18_9PSEU</name>
<dbReference type="InterPro" id="IPR050428">
    <property type="entry name" value="TCS_sensor_his_kinase"/>
</dbReference>
<dbReference type="EC" id="2.7.13.3" evidence="4"/>
<dbReference type="Gene3D" id="6.10.340.10">
    <property type="match status" value="1"/>
</dbReference>
<dbReference type="InterPro" id="IPR003661">
    <property type="entry name" value="HisK_dim/P_dom"/>
</dbReference>
<dbReference type="SUPFAM" id="SSF47384">
    <property type="entry name" value="Homodimeric domain of signal transducing histidine kinase"/>
    <property type="match status" value="1"/>
</dbReference>
<dbReference type="Pfam" id="PF00512">
    <property type="entry name" value="HisKA"/>
    <property type="match status" value="1"/>
</dbReference>
<evidence type="ECO:0000256" key="7">
    <source>
        <dbReference type="ARBA" id="ARBA00022692"/>
    </source>
</evidence>
<feature type="transmembrane region" description="Helical" evidence="12">
    <location>
        <begin position="168"/>
        <end position="191"/>
    </location>
</feature>
<keyword evidence="11 12" id="KW-0472">Membrane</keyword>
<keyword evidence="9 12" id="KW-1133">Transmembrane helix</keyword>
<evidence type="ECO:0000313" key="15">
    <source>
        <dbReference type="EMBL" id="WIX78963.1"/>
    </source>
</evidence>
<dbReference type="Pfam" id="PF00672">
    <property type="entry name" value="HAMP"/>
    <property type="match status" value="1"/>
</dbReference>
<keyword evidence="7 12" id="KW-0812">Transmembrane</keyword>
<dbReference type="Gene3D" id="3.30.565.10">
    <property type="entry name" value="Histidine kinase-like ATPase, C-terminal domain"/>
    <property type="match status" value="1"/>
</dbReference>
<dbReference type="GO" id="GO:0005509">
    <property type="term" value="F:calcium ion binding"/>
    <property type="evidence" value="ECO:0007669"/>
    <property type="project" value="UniProtKB-ARBA"/>
</dbReference>
<dbReference type="PANTHER" id="PTHR45436">
    <property type="entry name" value="SENSOR HISTIDINE KINASE YKOH"/>
    <property type="match status" value="1"/>
</dbReference>
<dbReference type="Proteomes" id="UP001236014">
    <property type="component" value="Chromosome"/>
</dbReference>
<dbReference type="InterPro" id="IPR036097">
    <property type="entry name" value="HisK_dim/P_sf"/>
</dbReference>
<evidence type="ECO:0000256" key="5">
    <source>
        <dbReference type="ARBA" id="ARBA00022553"/>
    </source>
</evidence>
<evidence type="ECO:0000256" key="3">
    <source>
        <dbReference type="ARBA" id="ARBA00004236"/>
    </source>
</evidence>
<dbReference type="SUPFAM" id="SSF55874">
    <property type="entry name" value="ATPase domain of HSP90 chaperone/DNA topoisomerase II/histidine kinase"/>
    <property type="match status" value="1"/>
</dbReference>
<accession>A0A9Y2II18</accession>
<feature type="domain" description="HAMP" evidence="14">
    <location>
        <begin position="192"/>
        <end position="251"/>
    </location>
</feature>
<dbReference type="Gene3D" id="1.10.287.130">
    <property type="match status" value="1"/>
</dbReference>
<dbReference type="Pfam" id="PF02518">
    <property type="entry name" value="HATPase_c"/>
    <property type="match status" value="1"/>
</dbReference>
<dbReference type="SMART" id="SM00388">
    <property type="entry name" value="HisKA"/>
    <property type="match status" value="1"/>
</dbReference>
<keyword evidence="16" id="KW-1185">Reference proteome</keyword>
<reference evidence="15 16" key="1">
    <citation type="submission" date="2023-06" db="EMBL/GenBank/DDBJ databases">
        <authorList>
            <person name="Oyuntsetseg B."/>
            <person name="Kim S.B."/>
        </authorList>
    </citation>
    <scope>NUCLEOTIDE SEQUENCE [LARGE SCALE GENOMIC DNA]</scope>
    <source>
        <strain evidence="15 16">2-15</strain>
    </source>
</reference>
<dbReference type="PRINTS" id="PR00344">
    <property type="entry name" value="BCTRLSENSOR"/>
</dbReference>
<dbReference type="CDD" id="cd06225">
    <property type="entry name" value="HAMP"/>
    <property type="match status" value="1"/>
</dbReference>
<keyword evidence="8 15" id="KW-0418">Kinase</keyword>
<dbReference type="PANTHER" id="PTHR45436:SF5">
    <property type="entry name" value="SENSOR HISTIDINE KINASE TRCS"/>
    <property type="match status" value="1"/>
</dbReference>
<dbReference type="InterPro" id="IPR003594">
    <property type="entry name" value="HATPase_dom"/>
</dbReference>
<evidence type="ECO:0000256" key="6">
    <source>
        <dbReference type="ARBA" id="ARBA00022679"/>
    </source>
</evidence>
<dbReference type="InterPro" id="IPR005467">
    <property type="entry name" value="His_kinase_dom"/>
</dbReference>
<keyword evidence="6" id="KW-0808">Transferase</keyword>
<evidence type="ECO:0000256" key="11">
    <source>
        <dbReference type="ARBA" id="ARBA00023136"/>
    </source>
</evidence>
<proteinExistence type="predicted"/>
<keyword evidence="5" id="KW-0597">Phosphoprotein</keyword>
<evidence type="ECO:0000256" key="12">
    <source>
        <dbReference type="SAM" id="Phobius"/>
    </source>
</evidence>
<dbReference type="InterPro" id="IPR004358">
    <property type="entry name" value="Sig_transdc_His_kin-like_C"/>
</dbReference>
<evidence type="ECO:0000256" key="1">
    <source>
        <dbReference type="ARBA" id="ARBA00000085"/>
    </source>
</evidence>
<evidence type="ECO:0000256" key="8">
    <source>
        <dbReference type="ARBA" id="ARBA00022777"/>
    </source>
</evidence>
<evidence type="ECO:0000256" key="4">
    <source>
        <dbReference type="ARBA" id="ARBA00012438"/>
    </source>
</evidence>
<feature type="domain" description="Histidine kinase" evidence="13">
    <location>
        <begin position="266"/>
        <end position="484"/>
    </location>
</feature>
<dbReference type="SMART" id="SM00387">
    <property type="entry name" value="HATPase_c"/>
    <property type="match status" value="1"/>
</dbReference>
<evidence type="ECO:0000259" key="13">
    <source>
        <dbReference type="PROSITE" id="PS50109"/>
    </source>
</evidence>
<feature type="transmembrane region" description="Helical" evidence="12">
    <location>
        <begin position="24"/>
        <end position="51"/>
    </location>
</feature>
<keyword evidence="10" id="KW-0902">Two-component regulatory system</keyword>
<dbReference type="CDD" id="cd00075">
    <property type="entry name" value="HATPase"/>
    <property type="match status" value="1"/>
</dbReference>
<dbReference type="FunFam" id="3.30.565.10:FF:000006">
    <property type="entry name" value="Sensor histidine kinase WalK"/>
    <property type="match status" value="1"/>
</dbReference>
<dbReference type="GO" id="GO:0005886">
    <property type="term" value="C:plasma membrane"/>
    <property type="evidence" value="ECO:0007669"/>
    <property type="project" value="UniProtKB-SubCell"/>
</dbReference>
<comment type="cofactor">
    <cofactor evidence="2">
        <name>a divalent metal cation</name>
        <dbReference type="ChEBI" id="CHEBI:60240"/>
    </cofactor>
</comment>
<dbReference type="GO" id="GO:0000155">
    <property type="term" value="F:phosphorelay sensor kinase activity"/>
    <property type="evidence" value="ECO:0007669"/>
    <property type="project" value="InterPro"/>
</dbReference>
<dbReference type="EMBL" id="CP127294">
    <property type="protein sequence ID" value="WIX78963.1"/>
    <property type="molecule type" value="Genomic_DNA"/>
</dbReference>
<organism evidence="15 16">
    <name type="scientific">Amycolatopsis carbonis</name>
    <dbReference type="NCBI Taxonomy" id="715471"/>
    <lineage>
        <taxon>Bacteria</taxon>
        <taxon>Bacillati</taxon>
        <taxon>Actinomycetota</taxon>
        <taxon>Actinomycetes</taxon>
        <taxon>Pseudonocardiales</taxon>
        <taxon>Pseudonocardiaceae</taxon>
        <taxon>Amycolatopsis</taxon>
    </lineage>
</organism>
<evidence type="ECO:0000256" key="10">
    <source>
        <dbReference type="ARBA" id="ARBA00023012"/>
    </source>
</evidence>
<gene>
    <name evidence="15" type="ORF">QRX50_47855</name>
</gene>
<dbReference type="KEGG" id="acab:QRX50_47855"/>
<comment type="subcellular location">
    <subcellularLocation>
        <location evidence="3">Cell membrane</location>
    </subcellularLocation>
</comment>
<dbReference type="SMART" id="SM00304">
    <property type="entry name" value="HAMP"/>
    <property type="match status" value="1"/>
</dbReference>
<dbReference type="InterPro" id="IPR003660">
    <property type="entry name" value="HAMP_dom"/>
</dbReference>
<dbReference type="AlphaFoldDB" id="A0A9Y2II18"/>
<evidence type="ECO:0000259" key="14">
    <source>
        <dbReference type="PROSITE" id="PS50885"/>
    </source>
</evidence>
<evidence type="ECO:0000256" key="9">
    <source>
        <dbReference type="ARBA" id="ARBA00022989"/>
    </source>
</evidence>
<dbReference type="CDD" id="cd00082">
    <property type="entry name" value="HisKA"/>
    <property type="match status" value="1"/>
</dbReference>
<dbReference type="FunFam" id="1.10.287.130:FF:000001">
    <property type="entry name" value="Two-component sensor histidine kinase"/>
    <property type="match status" value="1"/>
</dbReference>
<comment type="catalytic activity">
    <reaction evidence="1">
        <text>ATP + protein L-histidine = ADP + protein N-phospho-L-histidine.</text>
        <dbReference type="EC" id="2.7.13.3"/>
    </reaction>
</comment>